<dbReference type="EMBL" id="PGOL01001465">
    <property type="protein sequence ID" value="PKI57937.1"/>
    <property type="molecule type" value="Genomic_DNA"/>
</dbReference>
<evidence type="ECO:0000313" key="1">
    <source>
        <dbReference type="EMBL" id="PKI57937.1"/>
    </source>
</evidence>
<reference evidence="1 2" key="1">
    <citation type="submission" date="2017-11" db="EMBL/GenBank/DDBJ databases">
        <title>De-novo sequencing of pomegranate (Punica granatum L.) genome.</title>
        <authorList>
            <person name="Akparov Z."/>
            <person name="Amiraslanov A."/>
            <person name="Hajiyeva S."/>
            <person name="Abbasov M."/>
            <person name="Kaur K."/>
            <person name="Hamwieh A."/>
            <person name="Solovyev V."/>
            <person name="Salamov A."/>
            <person name="Braich B."/>
            <person name="Kosarev P."/>
            <person name="Mahmoud A."/>
            <person name="Hajiyev E."/>
            <person name="Babayeva S."/>
            <person name="Izzatullayeva V."/>
            <person name="Mammadov A."/>
            <person name="Mammadov A."/>
            <person name="Sharifova S."/>
            <person name="Ojaghi J."/>
            <person name="Eynullazada K."/>
            <person name="Bayramov B."/>
            <person name="Abdulazimova A."/>
            <person name="Shahmuradov I."/>
        </authorList>
    </citation>
    <scope>NUCLEOTIDE SEQUENCE [LARGE SCALE GENOMIC DNA]</scope>
    <source>
        <strain evidence="2">cv. AG2017</strain>
        <tissue evidence="1">Leaf</tissue>
    </source>
</reference>
<comment type="caution">
    <text evidence="1">The sequence shown here is derived from an EMBL/GenBank/DDBJ whole genome shotgun (WGS) entry which is preliminary data.</text>
</comment>
<protein>
    <submittedName>
        <fullName evidence="1">Uncharacterized protein</fullName>
    </submittedName>
</protein>
<organism evidence="1 2">
    <name type="scientific">Punica granatum</name>
    <name type="common">Pomegranate</name>
    <dbReference type="NCBI Taxonomy" id="22663"/>
    <lineage>
        <taxon>Eukaryota</taxon>
        <taxon>Viridiplantae</taxon>
        <taxon>Streptophyta</taxon>
        <taxon>Embryophyta</taxon>
        <taxon>Tracheophyta</taxon>
        <taxon>Spermatophyta</taxon>
        <taxon>Magnoliopsida</taxon>
        <taxon>eudicotyledons</taxon>
        <taxon>Gunneridae</taxon>
        <taxon>Pentapetalae</taxon>
        <taxon>rosids</taxon>
        <taxon>malvids</taxon>
        <taxon>Myrtales</taxon>
        <taxon>Lythraceae</taxon>
        <taxon>Punica</taxon>
    </lineage>
</organism>
<proteinExistence type="predicted"/>
<gene>
    <name evidence="1" type="ORF">CRG98_021652</name>
</gene>
<dbReference type="Proteomes" id="UP000233551">
    <property type="component" value="Unassembled WGS sequence"/>
</dbReference>
<accession>A0A2I0JNQ9</accession>
<keyword evidence="2" id="KW-1185">Reference proteome</keyword>
<sequence>MVGVSSIPWMLKMAWVESQNVMTAPRKFQSTRRVDSMSISDEGSGVVSVNLAQIGPYVTDLLKRWRDSIKTWKGSRV</sequence>
<name>A0A2I0JNQ9_PUNGR</name>
<dbReference type="AlphaFoldDB" id="A0A2I0JNQ9"/>
<evidence type="ECO:0000313" key="2">
    <source>
        <dbReference type="Proteomes" id="UP000233551"/>
    </source>
</evidence>